<dbReference type="EMBL" id="UOGI01000218">
    <property type="protein sequence ID" value="VAX33908.1"/>
    <property type="molecule type" value="Genomic_DNA"/>
</dbReference>
<organism evidence="3">
    <name type="scientific">hydrothermal vent metagenome</name>
    <dbReference type="NCBI Taxonomy" id="652676"/>
    <lineage>
        <taxon>unclassified sequences</taxon>
        <taxon>metagenomes</taxon>
        <taxon>ecological metagenomes</taxon>
    </lineage>
</organism>
<dbReference type="InterPro" id="IPR013783">
    <property type="entry name" value="Ig-like_fold"/>
</dbReference>
<dbReference type="InterPro" id="IPR014756">
    <property type="entry name" value="Ig_E-set"/>
</dbReference>
<sequence length="141" mass="15999">MKKQRGEQLGKSPLKSDRKPKAAKAAEKKTSGKTVKKAETPGIRKQYLKSRPACKVTFRLPKEAAPDAQRVSIVGDFNNWDKGAAVMKRLKSGDFTLTLELEAGREYCYRYLIDATRWENDWCADRYRPNPFGCDDSVIVL</sequence>
<evidence type="ECO:0000259" key="2">
    <source>
        <dbReference type="PROSITE" id="PS51166"/>
    </source>
</evidence>
<dbReference type="CDD" id="cd07184">
    <property type="entry name" value="E_set_Isoamylase_like_N"/>
    <property type="match status" value="1"/>
</dbReference>
<dbReference type="AlphaFoldDB" id="A0A3B1DD31"/>
<dbReference type="InterPro" id="IPR004193">
    <property type="entry name" value="Glyco_hydro_13_N"/>
</dbReference>
<dbReference type="GO" id="GO:0004553">
    <property type="term" value="F:hydrolase activity, hydrolyzing O-glycosyl compounds"/>
    <property type="evidence" value="ECO:0007669"/>
    <property type="project" value="InterPro"/>
</dbReference>
<evidence type="ECO:0000313" key="3">
    <source>
        <dbReference type="EMBL" id="VAX33908.1"/>
    </source>
</evidence>
<feature type="domain" description="CBM20" evidence="2">
    <location>
        <begin position="48"/>
        <end position="141"/>
    </location>
</feature>
<gene>
    <name evidence="3" type="ORF">MNBD_NITROSPIRAE03-874</name>
</gene>
<proteinExistence type="predicted"/>
<dbReference type="PROSITE" id="PS51166">
    <property type="entry name" value="CBM20"/>
    <property type="match status" value="1"/>
</dbReference>
<accession>A0A3B1DD31</accession>
<evidence type="ECO:0000256" key="1">
    <source>
        <dbReference type="SAM" id="MobiDB-lite"/>
    </source>
</evidence>
<dbReference type="Pfam" id="PF02922">
    <property type="entry name" value="CBM_48"/>
    <property type="match status" value="1"/>
</dbReference>
<feature type="region of interest" description="Disordered" evidence="1">
    <location>
        <begin position="1"/>
        <end position="46"/>
    </location>
</feature>
<dbReference type="SUPFAM" id="SSF81296">
    <property type="entry name" value="E set domains"/>
    <property type="match status" value="1"/>
</dbReference>
<dbReference type="GO" id="GO:2001070">
    <property type="term" value="F:starch binding"/>
    <property type="evidence" value="ECO:0007669"/>
    <property type="project" value="InterPro"/>
</dbReference>
<reference evidence="3" key="1">
    <citation type="submission" date="2018-06" db="EMBL/GenBank/DDBJ databases">
        <authorList>
            <person name="Zhirakovskaya E."/>
        </authorList>
    </citation>
    <scope>NUCLEOTIDE SEQUENCE</scope>
</reference>
<dbReference type="GO" id="GO:0005975">
    <property type="term" value="P:carbohydrate metabolic process"/>
    <property type="evidence" value="ECO:0007669"/>
    <property type="project" value="InterPro"/>
</dbReference>
<name>A0A3B1DD31_9ZZZZ</name>
<dbReference type="Gene3D" id="2.60.40.10">
    <property type="entry name" value="Immunoglobulins"/>
    <property type="match status" value="1"/>
</dbReference>
<dbReference type="InterPro" id="IPR002044">
    <property type="entry name" value="CBM20"/>
</dbReference>
<feature type="compositionally biased region" description="Basic and acidic residues" evidence="1">
    <location>
        <begin position="1"/>
        <end position="30"/>
    </location>
</feature>
<protein>
    <recommendedName>
        <fullName evidence="2">CBM20 domain-containing protein</fullName>
    </recommendedName>
</protein>